<comment type="caution">
    <text evidence="3">The sequence shown here is derived from an EMBL/GenBank/DDBJ whole genome shotgun (WGS) entry which is preliminary data.</text>
</comment>
<dbReference type="InterPro" id="IPR029046">
    <property type="entry name" value="LolA/LolB/LppX"/>
</dbReference>
<evidence type="ECO:0000313" key="4">
    <source>
        <dbReference type="Proteomes" id="UP001157126"/>
    </source>
</evidence>
<dbReference type="InterPro" id="IPR052944">
    <property type="entry name" value="Sporulation_related"/>
</dbReference>
<keyword evidence="4" id="KW-1185">Reference proteome</keyword>
<keyword evidence="2" id="KW-1133">Transmembrane helix</keyword>
<name>A0ABQ6ILG7_9MICO</name>
<feature type="region of interest" description="Disordered" evidence="1">
    <location>
        <begin position="268"/>
        <end position="311"/>
    </location>
</feature>
<gene>
    <name evidence="3" type="ORF">GCM10025883_08100</name>
</gene>
<evidence type="ECO:0000256" key="1">
    <source>
        <dbReference type="SAM" id="MobiDB-lite"/>
    </source>
</evidence>
<feature type="region of interest" description="Disordered" evidence="1">
    <location>
        <begin position="147"/>
        <end position="174"/>
    </location>
</feature>
<dbReference type="Gene3D" id="2.50.20.10">
    <property type="entry name" value="Lipoprotein localisation LolA/LolB/LppX"/>
    <property type="match status" value="1"/>
</dbReference>
<dbReference type="PANTHER" id="PTHR37507:SF2">
    <property type="entry name" value="SPORULATION PROTEIN YDCC"/>
    <property type="match status" value="1"/>
</dbReference>
<dbReference type="Pfam" id="PF09865">
    <property type="entry name" value="DUF2092"/>
    <property type="match status" value="1"/>
</dbReference>
<dbReference type="SUPFAM" id="SSF89392">
    <property type="entry name" value="Prokaryotic lipoproteins and lipoprotein localization factors"/>
    <property type="match status" value="1"/>
</dbReference>
<keyword evidence="2" id="KW-0812">Transmembrane</keyword>
<dbReference type="InterPro" id="IPR019207">
    <property type="entry name" value="DUF2092"/>
</dbReference>
<reference evidence="4" key="1">
    <citation type="journal article" date="2019" name="Int. J. Syst. Evol. Microbiol.">
        <title>The Global Catalogue of Microorganisms (GCM) 10K type strain sequencing project: providing services to taxonomists for standard genome sequencing and annotation.</title>
        <authorList>
            <consortium name="The Broad Institute Genomics Platform"/>
            <consortium name="The Broad Institute Genome Sequencing Center for Infectious Disease"/>
            <person name="Wu L."/>
            <person name="Ma J."/>
        </authorList>
    </citation>
    <scope>NUCLEOTIDE SEQUENCE [LARGE SCALE GENOMIC DNA]</scope>
    <source>
        <strain evidence="4">NBRC 113072</strain>
    </source>
</reference>
<evidence type="ECO:0000313" key="3">
    <source>
        <dbReference type="EMBL" id="GMA38765.1"/>
    </source>
</evidence>
<keyword evidence="2" id="KW-0472">Membrane</keyword>
<accession>A0ABQ6ILG7</accession>
<protein>
    <submittedName>
        <fullName evidence="3">Membrane protein</fullName>
    </submittedName>
</protein>
<dbReference type="EMBL" id="BSUO01000001">
    <property type="protein sequence ID" value="GMA38765.1"/>
    <property type="molecule type" value="Genomic_DNA"/>
</dbReference>
<dbReference type="Proteomes" id="UP001157126">
    <property type="component" value="Unassembled WGS sequence"/>
</dbReference>
<evidence type="ECO:0000256" key="2">
    <source>
        <dbReference type="SAM" id="Phobius"/>
    </source>
</evidence>
<sequence>MTSPEPTAPATSTTPRRNRRWVLPTVAALVVTGGIGYGAMQAGANSGLEPKTAEQILTGMQAAEIKPLAGTVVATADLGLPAIPGAADSPELMSLVSGSHTVRVWYGGPEQVRIAKLGGAGETNVIRNGKDAWIWSSTEKKAVHHTVPTGAAHGTTGTKDPGAAPSGMPTTPQEASQEILSHLSEDSTVSTTSNSTVAGRDAYELVITPKQKNTLVKDVRLAVDGETMMPLRVQVYSTKLNAPAYEIGFTSLDLGPVEDRMFTFSPPSGTTVEEAGAHASGDDKGHGAAKSGEVHKKSEAHKKGEAGSGMTSKVVGEGWERVYVASTPAGALEKAAQSGSETSDGPHGGGGIDPAGILAALPERSGSWGKGRVLDGTLFSAVLADDGRVAIGAVGVDQLTAALGQGR</sequence>
<proteinExistence type="predicted"/>
<feature type="compositionally biased region" description="Basic and acidic residues" evidence="1">
    <location>
        <begin position="280"/>
        <end position="305"/>
    </location>
</feature>
<feature type="region of interest" description="Disordered" evidence="1">
    <location>
        <begin position="333"/>
        <end position="357"/>
    </location>
</feature>
<dbReference type="PANTHER" id="PTHR37507">
    <property type="entry name" value="SPORULATION PROTEIN YDCC"/>
    <property type="match status" value="1"/>
</dbReference>
<dbReference type="RefSeq" id="WP_284302807.1">
    <property type="nucleotide sequence ID" value="NZ_BSUO01000001.1"/>
</dbReference>
<feature type="transmembrane region" description="Helical" evidence="2">
    <location>
        <begin position="21"/>
        <end position="40"/>
    </location>
</feature>
<organism evidence="3 4">
    <name type="scientific">Mobilicoccus caccae</name>
    <dbReference type="NCBI Taxonomy" id="1859295"/>
    <lineage>
        <taxon>Bacteria</taxon>
        <taxon>Bacillati</taxon>
        <taxon>Actinomycetota</taxon>
        <taxon>Actinomycetes</taxon>
        <taxon>Micrococcales</taxon>
        <taxon>Dermatophilaceae</taxon>
        <taxon>Mobilicoccus</taxon>
    </lineage>
</organism>